<sequence length="561" mass="64252">MSTDNTKEDKLGRSSEAESVEMLRNQFKADGENMERNEMKDIQIKEALLASRRPKPKLASAQAVLSSKLEPETIQKEPFLLASDNPHAWEPNNMPSCSENNRDIEKDKKNEKTKHIADKLAENNMWKAGQRERWKGRRREMLKGKLEYIEVKDDTPEKEMNRGIRLRHIQRQWRSKEAQDEDAEKDVTVLKGAVQGNIDPDAEMSRTVPHRIFSKVFANSFASSSSSSSSSSIKYSSTESDEVFSEGEEVDRRKDVRRVVREYDAMVEAQTEFLGNIHLGESGEVLKRFNEVEDTCLQALMADPLHQFVPRYYGHISRNGEEYIRLEDLLSGFKQPAIMDCKMGIRTYQEEEIIKTRIKASFRTDMYQKMVKVDPTVLTDEEHAQKGVTKLRYMQWRDCTSSTSTLGFRIEGILTEAGVVQRDFNKTQSRAEVTEMLLIFTKRQVHILVIGGSLLFIHECPTNKANIWMIDFGKTTPVPNNMHLKHDVPWVEGNREDGYLCGLTSLISLLHAAIQEVKKQDPDTNPSQTKYMVSEDQHQCGINVASTDFFCEESLVTSHAD</sequence>
<dbReference type="GO" id="GO:0005634">
    <property type="term" value="C:nucleus"/>
    <property type="evidence" value="ECO:0007669"/>
    <property type="project" value="TreeGrafter"/>
</dbReference>
<dbReference type="Gene3D" id="3.30.470.160">
    <property type="entry name" value="Inositol polyphosphate kinase"/>
    <property type="match status" value="2"/>
</dbReference>
<dbReference type="GO" id="GO:0005737">
    <property type="term" value="C:cytoplasm"/>
    <property type="evidence" value="ECO:0007669"/>
    <property type="project" value="TreeGrafter"/>
</dbReference>
<name>A0A556V804_BAGYA</name>
<dbReference type="OrthoDB" id="338650at2759"/>
<dbReference type="Proteomes" id="UP000319801">
    <property type="component" value="Unassembled WGS sequence"/>
</dbReference>
<organism evidence="6 7">
    <name type="scientific">Bagarius yarrelli</name>
    <name type="common">Goonch</name>
    <name type="synonym">Bagrus yarrelli</name>
    <dbReference type="NCBI Taxonomy" id="175774"/>
    <lineage>
        <taxon>Eukaryota</taxon>
        <taxon>Metazoa</taxon>
        <taxon>Chordata</taxon>
        <taxon>Craniata</taxon>
        <taxon>Vertebrata</taxon>
        <taxon>Euteleostomi</taxon>
        <taxon>Actinopterygii</taxon>
        <taxon>Neopterygii</taxon>
        <taxon>Teleostei</taxon>
        <taxon>Ostariophysi</taxon>
        <taxon>Siluriformes</taxon>
        <taxon>Sisoridae</taxon>
        <taxon>Sisorinae</taxon>
        <taxon>Bagarius</taxon>
    </lineage>
</organism>
<dbReference type="InterPro" id="IPR038286">
    <property type="entry name" value="IPK_sf"/>
</dbReference>
<dbReference type="GO" id="GO:0046854">
    <property type="term" value="P:phosphatidylinositol phosphate biosynthetic process"/>
    <property type="evidence" value="ECO:0007669"/>
    <property type="project" value="TreeGrafter"/>
</dbReference>
<keyword evidence="3 4" id="KW-0418">Kinase</keyword>
<dbReference type="GO" id="GO:0032958">
    <property type="term" value="P:inositol phosphate biosynthetic process"/>
    <property type="evidence" value="ECO:0007669"/>
    <property type="project" value="InterPro"/>
</dbReference>
<dbReference type="AlphaFoldDB" id="A0A556V804"/>
<feature type="region of interest" description="Disordered" evidence="5">
    <location>
        <begin position="1"/>
        <end position="37"/>
    </location>
</feature>
<feature type="region of interest" description="Disordered" evidence="5">
    <location>
        <begin position="83"/>
        <end position="111"/>
    </location>
</feature>
<dbReference type="Pfam" id="PF03770">
    <property type="entry name" value="IPK"/>
    <property type="match status" value="1"/>
</dbReference>
<dbReference type="PANTHER" id="PTHR12400">
    <property type="entry name" value="INOSITOL POLYPHOSPHATE KINASE"/>
    <property type="match status" value="1"/>
</dbReference>
<proteinExistence type="inferred from homology"/>
<evidence type="ECO:0000256" key="3">
    <source>
        <dbReference type="ARBA" id="ARBA00022777"/>
    </source>
</evidence>
<dbReference type="EC" id="2.7.-.-" evidence="4"/>
<evidence type="ECO:0000313" key="6">
    <source>
        <dbReference type="EMBL" id="TSY55754.1"/>
    </source>
</evidence>
<dbReference type="PANTHER" id="PTHR12400:SF77">
    <property type="entry name" value="KINASE"/>
    <property type="match status" value="1"/>
</dbReference>
<evidence type="ECO:0000256" key="5">
    <source>
        <dbReference type="SAM" id="MobiDB-lite"/>
    </source>
</evidence>
<evidence type="ECO:0000256" key="4">
    <source>
        <dbReference type="RuleBase" id="RU363090"/>
    </source>
</evidence>
<protein>
    <recommendedName>
        <fullName evidence="4">Kinase</fullName>
        <ecNumber evidence="4">2.7.-.-</ecNumber>
    </recommendedName>
</protein>
<gene>
    <name evidence="6" type="ORF">Baya_14127</name>
</gene>
<feature type="compositionally biased region" description="Basic and acidic residues" evidence="5">
    <location>
        <begin position="27"/>
        <end position="37"/>
    </location>
</feature>
<accession>A0A556V804</accession>
<dbReference type="GO" id="GO:0000828">
    <property type="term" value="F:inositol hexakisphosphate kinase activity"/>
    <property type="evidence" value="ECO:0007669"/>
    <property type="project" value="TreeGrafter"/>
</dbReference>
<dbReference type="SUPFAM" id="SSF56104">
    <property type="entry name" value="SAICAR synthase-like"/>
    <property type="match status" value="1"/>
</dbReference>
<keyword evidence="2 4" id="KW-0808">Transferase</keyword>
<evidence type="ECO:0000313" key="7">
    <source>
        <dbReference type="Proteomes" id="UP000319801"/>
    </source>
</evidence>
<evidence type="ECO:0000256" key="1">
    <source>
        <dbReference type="ARBA" id="ARBA00007374"/>
    </source>
</evidence>
<feature type="region of interest" description="Disordered" evidence="5">
    <location>
        <begin position="222"/>
        <end position="246"/>
    </location>
</feature>
<feature type="compositionally biased region" description="Basic and acidic residues" evidence="5">
    <location>
        <begin position="1"/>
        <end position="16"/>
    </location>
</feature>
<reference evidence="6 7" key="1">
    <citation type="journal article" date="2019" name="Genome Biol. Evol.">
        <title>Whole-Genome Sequencing of the Giant Devil Catfish, Bagarius yarrelli.</title>
        <authorList>
            <person name="Jiang W."/>
            <person name="Lv Y."/>
            <person name="Cheng L."/>
            <person name="Yang K."/>
            <person name="Chao B."/>
            <person name="Wang X."/>
            <person name="Li Y."/>
            <person name="Pan X."/>
            <person name="You X."/>
            <person name="Zhang Y."/>
            <person name="Yang J."/>
            <person name="Li J."/>
            <person name="Zhang X."/>
            <person name="Liu S."/>
            <person name="Sun C."/>
            <person name="Yang J."/>
            <person name="Shi Q."/>
        </authorList>
    </citation>
    <scope>NUCLEOTIDE SEQUENCE [LARGE SCALE GENOMIC DNA]</scope>
    <source>
        <strain evidence="6">JWS20170419001</strain>
        <tissue evidence="6">Muscle</tissue>
    </source>
</reference>
<dbReference type="EMBL" id="VCAZ01000148">
    <property type="protein sequence ID" value="TSY55754.1"/>
    <property type="molecule type" value="Genomic_DNA"/>
</dbReference>
<feature type="compositionally biased region" description="Low complexity" evidence="5">
    <location>
        <begin position="222"/>
        <end position="238"/>
    </location>
</feature>
<evidence type="ECO:0000256" key="2">
    <source>
        <dbReference type="ARBA" id="ARBA00022679"/>
    </source>
</evidence>
<feature type="compositionally biased region" description="Basic and acidic residues" evidence="5">
    <location>
        <begin position="100"/>
        <end position="111"/>
    </location>
</feature>
<comment type="similarity">
    <text evidence="1 4">Belongs to the inositol phosphokinase (IPK) family.</text>
</comment>
<keyword evidence="7" id="KW-1185">Reference proteome</keyword>
<comment type="caution">
    <text evidence="6">The sequence shown here is derived from an EMBL/GenBank/DDBJ whole genome shotgun (WGS) entry which is preliminary data.</text>
</comment>
<dbReference type="InterPro" id="IPR005522">
    <property type="entry name" value="IPK"/>
</dbReference>